<feature type="domain" description="Hydantoinase A/oxoprolinase" evidence="1">
    <location>
        <begin position="26"/>
        <end position="244"/>
    </location>
</feature>
<comment type="caution">
    <text evidence="2">The sequence shown here is derived from an EMBL/GenBank/DDBJ whole genome shotgun (WGS) entry which is preliminary data.</text>
</comment>
<dbReference type="EMBL" id="SJPM01000004">
    <property type="protein sequence ID" value="TWT97477.1"/>
    <property type="molecule type" value="Genomic_DNA"/>
</dbReference>
<dbReference type="Proteomes" id="UP000316213">
    <property type="component" value="Unassembled WGS sequence"/>
</dbReference>
<dbReference type="Gene3D" id="3.30.420.40">
    <property type="match status" value="1"/>
</dbReference>
<dbReference type="Pfam" id="PF01968">
    <property type="entry name" value="Hydantoinase_A"/>
    <property type="match status" value="1"/>
</dbReference>
<reference evidence="2 3" key="1">
    <citation type="submission" date="2019-02" db="EMBL/GenBank/DDBJ databases">
        <title>Deep-cultivation of Planctomycetes and their phenomic and genomic characterization uncovers novel biology.</title>
        <authorList>
            <person name="Wiegand S."/>
            <person name="Jogler M."/>
            <person name="Boedeker C."/>
            <person name="Pinto D."/>
            <person name="Vollmers J."/>
            <person name="Rivas-Marin E."/>
            <person name="Kohn T."/>
            <person name="Peeters S.H."/>
            <person name="Heuer A."/>
            <person name="Rast P."/>
            <person name="Oberbeckmann S."/>
            <person name="Bunk B."/>
            <person name="Jeske O."/>
            <person name="Meyerdierks A."/>
            <person name="Storesund J.E."/>
            <person name="Kallscheuer N."/>
            <person name="Luecker S."/>
            <person name="Lage O.M."/>
            <person name="Pohl T."/>
            <person name="Merkel B.J."/>
            <person name="Hornburger P."/>
            <person name="Mueller R.-W."/>
            <person name="Bruemmer F."/>
            <person name="Labrenz M."/>
            <person name="Spormann A.M."/>
            <person name="Op Den Camp H."/>
            <person name="Overmann J."/>
            <person name="Amann R."/>
            <person name="Jetten M.S.M."/>
            <person name="Mascher T."/>
            <person name="Medema M.H."/>
            <person name="Devos D.P."/>
            <person name="Kaster A.-K."/>
            <person name="Ovreas L."/>
            <person name="Rohde M."/>
            <person name="Galperin M.Y."/>
            <person name="Jogler C."/>
        </authorList>
    </citation>
    <scope>NUCLEOTIDE SEQUENCE [LARGE SCALE GENOMIC DNA]</scope>
    <source>
        <strain evidence="2 3">Pla100</strain>
    </source>
</reference>
<name>A0A5C6ADJ5_9BACT</name>
<dbReference type="GO" id="GO:0016787">
    <property type="term" value="F:hydrolase activity"/>
    <property type="evidence" value="ECO:0007669"/>
    <property type="project" value="InterPro"/>
</dbReference>
<dbReference type="AlphaFoldDB" id="A0A5C6ADJ5"/>
<dbReference type="InterPro" id="IPR002821">
    <property type="entry name" value="Hydantoinase_A"/>
</dbReference>
<evidence type="ECO:0000313" key="3">
    <source>
        <dbReference type="Proteomes" id="UP000316213"/>
    </source>
</evidence>
<proteinExistence type="predicted"/>
<organism evidence="2 3">
    <name type="scientific">Neorhodopirellula pilleata</name>
    <dbReference type="NCBI Taxonomy" id="2714738"/>
    <lineage>
        <taxon>Bacteria</taxon>
        <taxon>Pseudomonadati</taxon>
        <taxon>Planctomycetota</taxon>
        <taxon>Planctomycetia</taxon>
        <taxon>Pirellulales</taxon>
        <taxon>Pirellulaceae</taxon>
        <taxon>Neorhodopirellula</taxon>
    </lineage>
</organism>
<keyword evidence="3" id="KW-1185">Reference proteome</keyword>
<protein>
    <submittedName>
        <fullName evidence="2">Hydantoinase/oxoprolinase</fullName>
    </submittedName>
</protein>
<sequence length="304" mass="33030">MWKRHAELAKVLADDIATLGTFAALAVTMTGELADCYNSRRDGVAAIVTSVEQAASSLEITSVGFYGTDGRFHDAHQATQNWSRVAASNWHALAQWVADEVAPDGLLIDIGSTTTDIVLIRDRKIQTQARTDMERLADDSLVYVGCRRTPVCALVGSLSFRGQSIAVMNELFATIDDARLCLGQQAEDPGDRETADGKPRDRPHAVARLARMIGLDGDEVNEAEVRAWSSQIVRSATDRISAAIGRWAPGDSIPWILSGHGQDLLSISKNTPKVDLRSRWTPEVSRVAPAWAVAGLLEGIERRS</sequence>
<evidence type="ECO:0000313" key="2">
    <source>
        <dbReference type="EMBL" id="TWT97477.1"/>
    </source>
</evidence>
<evidence type="ECO:0000259" key="1">
    <source>
        <dbReference type="Pfam" id="PF01968"/>
    </source>
</evidence>
<accession>A0A5C6ADJ5</accession>
<gene>
    <name evidence="2" type="ORF">Pla100_26310</name>
</gene>
<dbReference type="Gene3D" id="3.30.420.190">
    <property type="entry name" value="conserved archaeal protein q6m145"/>
    <property type="match status" value="1"/>
</dbReference>